<gene>
    <name evidence="1" type="ORF">CCAX7_002630</name>
</gene>
<dbReference type="Proteomes" id="UP000287394">
    <property type="component" value="Chromosome"/>
</dbReference>
<dbReference type="KEGG" id="ccot:CCAX7_002630"/>
<sequence length="113" mass="11766">MKRLKGSRFFAAASLVLLSGAIANAQEWGGPLTTCVQQTLGSSTNCSKNSSCNTYSYSTGTCTGSGLSFGCSQNKTVTVTETLTPGYCNQIGGKWNCVGTGSPQYVQVQEPSC</sequence>
<evidence type="ECO:0000313" key="2">
    <source>
        <dbReference type="Proteomes" id="UP000287394"/>
    </source>
</evidence>
<name>A0A402CRY1_9BACT</name>
<dbReference type="RefSeq" id="WP_125205846.1">
    <property type="nucleotide sequence ID" value="NZ_AP025739.1"/>
</dbReference>
<keyword evidence="2" id="KW-1185">Reference proteome</keyword>
<dbReference type="EMBL" id="AP025739">
    <property type="protein sequence ID" value="BDI28212.1"/>
    <property type="molecule type" value="Genomic_DNA"/>
</dbReference>
<reference evidence="1 2" key="1">
    <citation type="journal article" date="2019" name="Int. J. Syst. Evol. Microbiol.">
        <title>Capsulimonas corticalis gen. nov., sp. nov., an aerobic capsulated bacterium, of a novel bacterial order, Capsulimonadales ord. nov., of the class Armatimonadia of the phylum Armatimonadetes.</title>
        <authorList>
            <person name="Li J."/>
            <person name="Kudo C."/>
            <person name="Tonouchi A."/>
        </authorList>
    </citation>
    <scope>NUCLEOTIDE SEQUENCE [LARGE SCALE GENOMIC DNA]</scope>
    <source>
        <strain evidence="1 2">AX-7</strain>
    </source>
</reference>
<accession>A0A402CRY1</accession>
<protein>
    <submittedName>
        <fullName evidence="1">Uncharacterized protein</fullName>
    </submittedName>
</protein>
<dbReference type="AlphaFoldDB" id="A0A402CRY1"/>
<proteinExistence type="predicted"/>
<evidence type="ECO:0000313" key="1">
    <source>
        <dbReference type="EMBL" id="BDI28212.1"/>
    </source>
</evidence>
<organism evidence="1 2">
    <name type="scientific">Capsulimonas corticalis</name>
    <dbReference type="NCBI Taxonomy" id="2219043"/>
    <lineage>
        <taxon>Bacteria</taxon>
        <taxon>Bacillati</taxon>
        <taxon>Armatimonadota</taxon>
        <taxon>Armatimonadia</taxon>
        <taxon>Capsulimonadales</taxon>
        <taxon>Capsulimonadaceae</taxon>
        <taxon>Capsulimonas</taxon>
    </lineage>
</organism>